<accession>A0A6J4VEW9</accession>
<feature type="transmembrane region" description="Helical" evidence="1">
    <location>
        <begin position="428"/>
        <end position="447"/>
    </location>
</feature>
<feature type="transmembrane region" description="Helical" evidence="1">
    <location>
        <begin position="329"/>
        <end position="348"/>
    </location>
</feature>
<sequence>MAGPPRGPAVKRCVIQFGGIGGMRIGATTDARAIVIERRQADLRAIGIFIVATLLIMCHRFVYDNWLAEFDISTFFLPWYGIVGESIRAGEIPGWTNAFSSGAPVAGDPSSGWMYLPVMLFFSLMDVAVAFKAMVLFQVLFGGLTTYLFSRMIGLRPLAATMSTMAFAFGPFLYGQTQYATAACQVATWIPLGLIAIELALRTPRTLTMVAAWALAGVAVSQMAAAWPGQGMMNGLLFIGSWLAYRALVSPPAPARSWRRRVVVAGATGFAMLAIGFALGAAGLLPRLAINAQSSIPNGDYSAVIGGDYEAERHTLFTLVRETFLDRVHYRPLSLSIVVIMLAVVAVLMARRRYAVPYFAGVVAVSCLLTMRDNPVHWLFNLLPEFQKIHEHSPRRMIWVTSLAPSMLAGAAVQVLPSWKGRKWAVQFALVPLAIVVIVGVYLAFHGWWVNEWLILGALLTTAFVLFLVLPDTRIPVRFRHYTPRAALIALMLLAFVTPIARDVATSVIGPHGDGVRYLARTDSYQESIDTYLGRADPGGAGEFLQRQQAQSAPFRYAGYAGRGYFGELDSYSERRLEPGVSAVLTSGRPARLGLDGIQGYSPNHLKYYVEYFDAMNGASQDYHWLDAFSSPLVRSPLLDMLNVRYIVVDLTINPYRADVMSIAETRREVFRNEVAVVYENADAFTRAWVVHDVRPNNDGEGLAQLASGAADGRTVAFIDGALPEVSPPAAGAVESVTITGKENNRLSADVVASAPGLAVFSEVYEEGWKAWVDGEPIDILRTNHALRGVPIGPGEHTVEFRYEPESIRIGLLISGVSGAGVLGILALASGRWLREAVTVRILLPSGGVPARPRPVRGIPGGSFGAGDVARLHRDP</sequence>
<dbReference type="PANTHER" id="PTHR38454:SF1">
    <property type="entry name" value="INTEGRAL MEMBRANE PROTEIN"/>
    <property type="match status" value="1"/>
</dbReference>
<feature type="transmembrane region" description="Helical" evidence="1">
    <location>
        <begin position="482"/>
        <end position="501"/>
    </location>
</feature>
<feature type="transmembrane region" description="Helical" evidence="1">
    <location>
        <begin position="114"/>
        <end position="141"/>
    </location>
</feature>
<gene>
    <name evidence="2" type="ORF">AVDCRST_MAG87-2930</name>
</gene>
<dbReference type="AlphaFoldDB" id="A0A6J4VEW9"/>
<reference evidence="2" key="1">
    <citation type="submission" date="2020-02" db="EMBL/GenBank/DDBJ databases">
        <authorList>
            <person name="Meier V. D."/>
        </authorList>
    </citation>
    <scope>NUCLEOTIDE SEQUENCE</scope>
    <source>
        <strain evidence="2">AVDCRST_MAG87</strain>
    </source>
</reference>
<keyword evidence="1" id="KW-0812">Transmembrane</keyword>
<proteinExistence type="predicted"/>
<feature type="transmembrane region" description="Helical" evidence="1">
    <location>
        <begin position="45"/>
        <end position="63"/>
    </location>
</feature>
<feature type="transmembrane region" description="Helical" evidence="1">
    <location>
        <begin position="397"/>
        <end position="416"/>
    </location>
</feature>
<evidence type="ECO:0000313" key="2">
    <source>
        <dbReference type="EMBL" id="CAA9576694.1"/>
    </source>
</evidence>
<feature type="transmembrane region" description="Helical" evidence="1">
    <location>
        <begin position="179"/>
        <end position="200"/>
    </location>
</feature>
<dbReference type="EMBL" id="CADCWJ010000650">
    <property type="protein sequence ID" value="CAA9576694.1"/>
    <property type="molecule type" value="Genomic_DNA"/>
</dbReference>
<dbReference type="PANTHER" id="PTHR38454">
    <property type="entry name" value="INTEGRAL MEMBRANE PROTEIN-RELATED"/>
    <property type="match status" value="1"/>
</dbReference>
<feature type="transmembrane region" description="Helical" evidence="1">
    <location>
        <begin position="261"/>
        <end position="285"/>
    </location>
</feature>
<feature type="transmembrane region" description="Helical" evidence="1">
    <location>
        <begin position="153"/>
        <end position="173"/>
    </location>
</feature>
<feature type="transmembrane region" description="Helical" evidence="1">
    <location>
        <begin position="231"/>
        <end position="249"/>
    </location>
</feature>
<feature type="transmembrane region" description="Helical" evidence="1">
    <location>
        <begin position="207"/>
        <end position="225"/>
    </location>
</feature>
<keyword evidence="1" id="KW-0472">Membrane</keyword>
<dbReference type="InterPro" id="IPR018580">
    <property type="entry name" value="Uncharacterised_YfhO"/>
</dbReference>
<organism evidence="2">
    <name type="scientific">uncultured Thermomicrobiales bacterium</name>
    <dbReference type="NCBI Taxonomy" id="1645740"/>
    <lineage>
        <taxon>Bacteria</taxon>
        <taxon>Pseudomonadati</taxon>
        <taxon>Thermomicrobiota</taxon>
        <taxon>Thermomicrobia</taxon>
        <taxon>Thermomicrobiales</taxon>
        <taxon>environmental samples</taxon>
    </lineage>
</organism>
<feature type="transmembrane region" description="Helical" evidence="1">
    <location>
        <begin position="355"/>
        <end position="372"/>
    </location>
</feature>
<protein>
    <recommendedName>
        <fullName evidence="3">YfhO family protein</fullName>
    </recommendedName>
</protein>
<evidence type="ECO:0008006" key="3">
    <source>
        <dbReference type="Google" id="ProtNLM"/>
    </source>
</evidence>
<evidence type="ECO:0000256" key="1">
    <source>
        <dbReference type="SAM" id="Phobius"/>
    </source>
</evidence>
<keyword evidence="1" id="KW-1133">Transmembrane helix</keyword>
<feature type="transmembrane region" description="Helical" evidence="1">
    <location>
        <begin position="453"/>
        <end position="470"/>
    </location>
</feature>
<name>A0A6J4VEW9_9BACT</name>
<dbReference type="Pfam" id="PF09586">
    <property type="entry name" value="YfhO"/>
    <property type="match status" value="1"/>
</dbReference>